<accession>A0A7W6Q322</accession>
<protein>
    <submittedName>
        <fullName evidence="1">Uncharacterized protein</fullName>
    </submittedName>
</protein>
<dbReference type="Proteomes" id="UP000565745">
    <property type="component" value="Unassembled WGS sequence"/>
</dbReference>
<evidence type="ECO:0000313" key="1">
    <source>
        <dbReference type="EMBL" id="MBB4173123.1"/>
    </source>
</evidence>
<dbReference type="AlphaFoldDB" id="A0A7W6Q322"/>
<proteinExistence type="predicted"/>
<dbReference type="RefSeq" id="WP_025054801.1">
    <property type="nucleotide sequence ID" value="NZ_JACIFU010000001.1"/>
</dbReference>
<dbReference type="EMBL" id="JACIFU010000001">
    <property type="protein sequence ID" value="MBB4173123.1"/>
    <property type="molecule type" value="Genomic_DNA"/>
</dbReference>
<name>A0A7W6Q322_9RHOB</name>
<gene>
    <name evidence="1" type="ORF">GGR93_000884</name>
</gene>
<evidence type="ECO:0000313" key="2">
    <source>
        <dbReference type="Proteomes" id="UP000565745"/>
    </source>
</evidence>
<organism evidence="1 2">
    <name type="scientific">Sulfitobacter noctilucicola</name>
    <dbReference type="NCBI Taxonomy" id="1342301"/>
    <lineage>
        <taxon>Bacteria</taxon>
        <taxon>Pseudomonadati</taxon>
        <taxon>Pseudomonadota</taxon>
        <taxon>Alphaproteobacteria</taxon>
        <taxon>Rhodobacterales</taxon>
        <taxon>Roseobacteraceae</taxon>
        <taxon>Sulfitobacter</taxon>
    </lineage>
</organism>
<reference evidence="1 2" key="1">
    <citation type="submission" date="2020-08" db="EMBL/GenBank/DDBJ databases">
        <title>Genomic Encyclopedia of Type Strains, Phase IV (KMG-IV): sequencing the most valuable type-strain genomes for metagenomic binning, comparative biology and taxonomic classification.</title>
        <authorList>
            <person name="Goeker M."/>
        </authorList>
    </citation>
    <scope>NUCLEOTIDE SEQUENCE [LARGE SCALE GENOMIC DNA]</scope>
    <source>
        <strain evidence="1 2">DSM 101015</strain>
    </source>
</reference>
<comment type="caution">
    <text evidence="1">The sequence shown here is derived from an EMBL/GenBank/DDBJ whole genome shotgun (WGS) entry which is preliminary data.</text>
</comment>
<keyword evidence="2" id="KW-1185">Reference proteome</keyword>
<sequence>MTLAERNPHEREKFSIVKNALVSALIDAIRALRNLRKRPHIKDLPERLRRDVAVAPETFAAYDHRLPSQHSHHSRS</sequence>